<protein>
    <submittedName>
        <fullName evidence="1">Uncharacterized protein</fullName>
    </submittedName>
</protein>
<proteinExistence type="predicted"/>
<dbReference type="EMBL" id="KC699836">
    <property type="protein sequence ID" value="AGK86925.1"/>
    <property type="molecule type" value="Genomic_DNA"/>
</dbReference>
<keyword evidence="2" id="KW-1185">Reference proteome</keyword>
<name>R4JMQ6_9CAUD</name>
<accession>R4JMQ6</accession>
<evidence type="ECO:0000313" key="1">
    <source>
        <dbReference type="EMBL" id="AGK86925.1"/>
    </source>
</evidence>
<organism evidence="1 2">
    <name type="scientific">Bacillus phage SIOphi</name>
    <dbReference type="NCBI Taxonomy" id="1285382"/>
    <lineage>
        <taxon>Viruses</taxon>
        <taxon>Duplodnaviria</taxon>
        <taxon>Heunggongvirae</taxon>
        <taxon>Uroviricota</taxon>
        <taxon>Caudoviricetes</taxon>
        <taxon>Herelleviridae</taxon>
        <taxon>Bastillevirinae</taxon>
        <taxon>Siophivirus</taxon>
        <taxon>Siophivirus SIOphi</taxon>
    </lineage>
</organism>
<dbReference type="OrthoDB" id="28975at10239"/>
<gene>
    <name evidence="1" type="ORF">SIOphi_00585</name>
</gene>
<evidence type="ECO:0000313" key="2">
    <source>
        <dbReference type="Proteomes" id="UP000258501"/>
    </source>
</evidence>
<dbReference type="PROSITE" id="PS51257">
    <property type="entry name" value="PROKAR_LIPOPROTEIN"/>
    <property type="match status" value="1"/>
</dbReference>
<reference evidence="1 2" key="1">
    <citation type="submission" date="2013-02" db="EMBL/GenBank/DDBJ databases">
        <authorList>
            <person name="Lukaszewicz M."/>
            <person name="Biegalska A."/>
            <person name="Krasowska A."/>
        </authorList>
    </citation>
    <scope>NUCLEOTIDE SEQUENCE [LARGE SCALE GENOMIC DNA]</scope>
</reference>
<sequence length="115" mass="13578">MFKKFMMLFLSVMLACTLAACGKPDEKEAHKQVENFIYDLYGEDLYDFDKDNIEVKELKENTFRVIGIYTARDYGKEKATVIYRVDAIYNPDTKEWSFENIESHDYDTYKRGLGK</sequence>
<dbReference type="Proteomes" id="UP000258501">
    <property type="component" value="Segment"/>
</dbReference>